<accession>A0A0M2SKZ6</accession>
<evidence type="ECO:0000259" key="4">
    <source>
        <dbReference type="PROSITE" id="PS50983"/>
    </source>
</evidence>
<dbReference type="PROSITE" id="PS50983">
    <property type="entry name" value="FE_B12_PBP"/>
    <property type="match status" value="1"/>
</dbReference>
<dbReference type="AlphaFoldDB" id="A0A0M2SKZ6"/>
<evidence type="ECO:0000313" key="5">
    <source>
        <dbReference type="EMBL" id="KKK34903.1"/>
    </source>
</evidence>
<dbReference type="PANTHER" id="PTHR30535:SF34">
    <property type="entry name" value="MOLYBDATE-BINDING PROTEIN MOLA"/>
    <property type="match status" value="1"/>
</dbReference>
<dbReference type="EMBL" id="LAYZ01000002">
    <property type="protein sequence ID" value="KKK34903.1"/>
    <property type="molecule type" value="Genomic_DNA"/>
</dbReference>
<dbReference type="RefSeq" id="WP_046513270.1">
    <property type="nucleotide sequence ID" value="NZ_LAYZ01000002.1"/>
</dbReference>
<dbReference type="NCBIfam" id="NF038402">
    <property type="entry name" value="TroA_like"/>
    <property type="match status" value="1"/>
</dbReference>
<dbReference type="Gene3D" id="3.40.50.1980">
    <property type="entry name" value="Nitrogenase molybdenum iron protein domain"/>
    <property type="match status" value="2"/>
</dbReference>
<evidence type="ECO:0000256" key="2">
    <source>
        <dbReference type="ARBA" id="ARBA00022729"/>
    </source>
</evidence>
<comment type="similarity">
    <text evidence="1">Belongs to the bacterial solute-binding protein 8 family.</text>
</comment>
<dbReference type="PROSITE" id="PS51257">
    <property type="entry name" value="PROKAR_LIPOPROTEIN"/>
    <property type="match status" value="1"/>
</dbReference>
<evidence type="ECO:0000256" key="1">
    <source>
        <dbReference type="ARBA" id="ARBA00008814"/>
    </source>
</evidence>
<proteinExistence type="inferred from homology"/>
<dbReference type="SUPFAM" id="SSF53807">
    <property type="entry name" value="Helical backbone' metal receptor"/>
    <property type="match status" value="1"/>
</dbReference>
<dbReference type="InterPro" id="IPR002491">
    <property type="entry name" value="ABC_transptr_periplasmic_BD"/>
</dbReference>
<dbReference type="Proteomes" id="UP000034287">
    <property type="component" value="Unassembled WGS sequence"/>
</dbReference>
<dbReference type="GO" id="GO:0071281">
    <property type="term" value="P:cellular response to iron ion"/>
    <property type="evidence" value="ECO:0007669"/>
    <property type="project" value="TreeGrafter"/>
</dbReference>
<keyword evidence="2 3" id="KW-0732">Signal</keyword>
<sequence length="284" mass="30689">MDRMKGILMIAALLLMAACSPAEEGDGTRIVSLMPSNTEIIAELGLEDALVGVTTEDDHPESVADDGDLSKLDTFELDEEQLIGLEPTHIVAHEASAGMHRELLDRVAETTGAEVLTVEEARDIEGIYESIRQIGSFFSVEEDAEDVISGIARDLGDLKGQYSDEETRRAFIHISDQPEIYTAGGGTFMDDALSWINVGNAFDDMEGYPAVSAEDIVERNPDVLVSVMGLDDEALGRSVSDTPGLQDMAISDPGNQCNIDPDLLTRPGPRIAEGLRQTAECVYE</sequence>
<feature type="signal peptide" evidence="3">
    <location>
        <begin position="1"/>
        <end position="24"/>
    </location>
</feature>
<protein>
    <recommendedName>
        <fullName evidence="4">Fe/B12 periplasmic-binding domain-containing protein</fullName>
    </recommendedName>
</protein>
<dbReference type="InterPro" id="IPR050902">
    <property type="entry name" value="ABC_Transporter_SBP"/>
</dbReference>
<feature type="chain" id="PRO_5038441729" description="Fe/B12 periplasmic-binding domain-containing protein" evidence="3">
    <location>
        <begin position="25"/>
        <end position="284"/>
    </location>
</feature>
<evidence type="ECO:0000256" key="3">
    <source>
        <dbReference type="SAM" id="SignalP"/>
    </source>
</evidence>
<evidence type="ECO:0000313" key="6">
    <source>
        <dbReference type="Proteomes" id="UP000034287"/>
    </source>
</evidence>
<gene>
    <name evidence="5" type="ORF">WN59_04415</name>
</gene>
<feature type="domain" description="Fe/B12 periplasmic-binding" evidence="4">
    <location>
        <begin position="29"/>
        <end position="284"/>
    </location>
</feature>
<dbReference type="STRING" id="1432562.WN59_04415"/>
<organism evidence="5 6">
    <name type="scientific">Salinicoccus sediminis</name>
    <dbReference type="NCBI Taxonomy" id="1432562"/>
    <lineage>
        <taxon>Bacteria</taxon>
        <taxon>Bacillati</taxon>
        <taxon>Bacillota</taxon>
        <taxon>Bacilli</taxon>
        <taxon>Bacillales</taxon>
        <taxon>Staphylococcaceae</taxon>
        <taxon>Salinicoccus</taxon>
    </lineage>
</organism>
<reference evidence="5 6" key="1">
    <citation type="submission" date="2015-04" db="EMBL/GenBank/DDBJ databases">
        <title>Taxonomic description and genome sequence of Salinicoccus sediminis sp. nov., a novel hyper halotolerant bacterium isolated from marine sediment.</title>
        <authorList>
            <person name="Mathan Kumar R."/>
            <person name="Kaur G."/>
            <person name="Kumar N."/>
            <person name="Kumar A."/>
            <person name="Singh N.K."/>
            <person name="Kaur N."/>
            <person name="Mayilraj S."/>
        </authorList>
    </citation>
    <scope>NUCLEOTIDE SEQUENCE [LARGE SCALE GENOMIC DNA]</scope>
    <source>
        <strain evidence="5 6">SV-16</strain>
    </source>
</reference>
<dbReference type="OrthoDB" id="9816357at2"/>
<dbReference type="InterPro" id="IPR054828">
    <property type="entry name" value="Vit_B12_bind_prot"/>
</dbReference>
<keyword evidence="6" id="KW-1185">Reference proteome</keyword>
<dbReference type="PANTHER" id="PTHR30535">
    <property type="entry name" value="VITAMIN B12-BINDING PROTEIN"/>
    <property type="match status" value="1"/>
</dbReference>
<comment type="caution">
    <text evidence="5">The sequence shown here is derived from an EMBL/GenBank/DDBJ whole genome shotgun (WGS) entry which is preliminary data.</text>
</comment>
<dbReference type="PATRIC" id="fig|1432562.3.peg.862"/>
<name>A0A0M2SKZ6_9STAP</name>
<dbReference type="Pfam" id="PF01497">
    <property type="entry name" value="Peripla_BP_2"/>
    <property type="match status" value="1"/>
</dbReference>